<evidence type="ECO:0000313" key="2">
    <source>
        <dbReference type="Proteomes" id="UP000004625"/>
    </source>
</evidence>
<proteinExistence type="predicted"/>
<comment type="caution">
    <text evidence="1">The sequence shown here is derived from an EMBL/GenBank/DDBJ whole genome shotgun (WGS) entry which is preliminary data.</text>
</comment>
<accession>G9ZNS0</accession>
<dbReference type="PATRIC" id="fig|797515.3.peg.1272"/>
<dbReference type="Proteomes" id="UP000004625">
    <property type="component" value="Unassembled WGS sequence"/>
</dbReference>
<dbReference type="AlphaFoldDB" id="G9ZNS0"/>
<dbReference type="EMBL" id="AGEY01000063">
    <property type="protein sequence ID" value="EHL98720.1"/>
    <property type="molecule type" value="Genomic_DNA"/>
</dbReference>
<organism evidence="1 2">
    <name type="scientific">Lentilactobacillus parafarraginis F0439</name>
    <dbReference type="NCBI Taxonomy" id="797515"/>
    <lineage>
        <taxon>Bacteria</taxon>
        <taxon>Bacillati</taxon>
        <taxon>Bacillota</taxon>
        <taxon>Bacilli</taxon>
        <taxon>Lactobacillales</taxon>
        <taxon>Lactobacillaceae</taxon>
        <taxon>Lentilactobacillus</taxon>
    </lineage>
</organism>
<gene>
    <name evidence="1" type="ORF">HMPREF9103_01374</name>
</gene>
<dbReference type="eggNOG" id="ENOG5030APP">
    <property type="taxonomic scope" value="Bacteria"/>
</dbReference>
<dbReference type="HOGENOM" id="CLU_154500_0_0_9"/>
<name>G9ZNS0_9LACO</name>
<keyword evidence="2" id="KW-1185">Reference proteome</keyword>
<evidence type="ECO:0000313" key="1">
    <source>
        <dbReference type="EMBL" id="EHL98720.1"/>
    </source>
</evidence>
<dbReference type="STRING" id="797515.HMPREF9103_01374"/>
<protein>
    <submittedName>
        <fullName evidence="1">Uncharacterized protein</fullName>
    </submittedName>
</protein>
<reference evidence="1 2" key="1">
    <citation type="submission" date="2011-09" db="EMBL/GenBank/DDBJ databases">
        <authorList>
            <person name="Weinstock G."/>
            <person name="Sodergren E."/>
            <person name="Clifton S."/>
            <person name="Fulton L."/>
            <person name="Fulton B."/>
            <person name="Courtney L."/>
            <person name="Fronick C."/>
            <person name="Harrison M."/>
            <person name="Strong C."/>
            <person name="Farmer C."/>
            <person name="Delahaunty K."/>
            <person name="Markovic C."/>
            <person name="Hall O."/>
            <person name="Minx P."/>
            <person name="Tomlinson C."/>
            <person name="Mitreva M."/>
            <person name="Hou S."/>
            <person name="Chen J."/>
            <person name="Wollam A."/>
            <person name="Pepin K.H."/>
            <person name="Johnson M."/>
            <person name="Bhonagiri V."/>
            <person name="Zhang X."/>
            <person name="Suruliraj S."/>
            <person name="Warren W."/>
            <person name="Chinwalla A."/>
            <person name="Mardis E.R."/>
            <person name="Wilson R.K."/>
        </authorList>
    </citation>
    <scope>NUCLEOTIDE SEQUENCE [LARGE SCALE GENOMIC DNA]</scope>
    <source>
        <strain evidence="1 2">F0439</strain>
    </source>
</reference>
<sequence>MDRGPASFLRTMWVRIDSWLTRGQIKRGRPMDTLKKLSELHDYVKKNYEQGHYDDVKKDYQNWSQSHDYGQEGASTTSKTDFQMGYDQAMDDFQTGRPFRRYPDKLVDLGNSVFGNKLEELSAFIKGYREGQQHSQP</sequence>